<comment type="pathway">
    <text evidence="2 9">Cofactor biosynthesis; molybdopterin biosynthesis.</text>
</comment>
<keyword evidence="6 9" id="KW-0500">Molybdenum</keyword>
<dbReference type="CDD" id="cd00887">
    <property type="entry name" value="MoeA"/>
    <property type="match status" value="1"/>
</dbReference>
<accession>A0A1C7I8B1</accession>
<dbReference type="InterPro" id="IPR036425">
    <property type="entry name" value="MoaB/Mog-like_dom_sf"/>
</dbReference>
<dbReference type="InterPro" id="IPR005110">
    <property type="entry name" value="MoeA_linker/N"/>
</dbReference>
<proteinExistence type="inferred from homology"/>
<evidence type="ECO:0000256" key="4">
    <source>
        <dbReference type="ARBA" id="ARBA00013269"/>
    </source>
</evidence>
<dbReference type="GO" id="GO:0006777">
    <property type="term" value="P:Mo-molybdopterin cofactor biosynthetic process"/>
    <property type="evidence" value="ECO:0007669"/>
    <property type="project" value="UniProtKB-UniRule"/>
</dbReference>
<dbReference type="Gene3D" id="2.40.340.10">
    <property type="entry name" value="MoeA, C-terminal, domain IV"/>
    <property type="match status" value="1"/>
</dbReference>
<feature type="domain" description="MoaB/Mog" evidence="10">
    <location>
        <begin position="186"/>
        <end position="324"/>
    </location>
</feature>
<protein>
    <recommendedName>
        <fullName evidence="5 9">Molybdopterin molybdenumtransferase</fullName>
        <ecNumber evidence="4 9">2.10.1.1</ecNumber>
    </recommendedName>
</protein>
<keyword evidence="7 9" id="KW-0501">Molybdenum cofactor biosynthesis</keyword>
<dbReference type="EC" id="2.10.1.1" evidence="4 9"/>
<evidence type="ECO:0000256" key="6">
    <source>
        <dbReference type="ARBA" id="ARBA00022505"/>
    </source>
</evidence>
<dbReference type="Proteomes" id="UP000092574">
    <property type="component" value="Chromosome"/>
</dbReference>
<dbReference type="STRING" id="1796616.A4V09_04490"/>
<evidence type="ECO:0000313" key="12">
    <source>
        <dbReference type="Proteomes" id="UP000092574"/>
    </source>
</evidence>
<organism evidence="11 12">
    <name type="scientific">Blautia pseudococcoides</name>
    <dbReference type="NCBI Taxonomy" id="1796616"/>
    <lineage>
        <taxon>Bacteria</taxon>
        <taxon>Bacillati</taxon>
        <taxon>Bacillota</taxon>
        <taxon>Clostridia</taxon>
        <taxon>Lachnospirales</taxon>
        <taxon>Lachnospiraceae</taxon>
        <taxon>Blautia</taxon>
    </lineage>
</organism>
<dbReference type="SUPFAM" id="SSF53218">
    <property type="entry name" value="Molybdenum cofactor biosynthesis proteins"/>
    <property type="match status" value="1"/>
</dbReference>
<evidence type="ECO:0000256" key="3">
    <source>
        <dbReference type="ARBA" id="ARBA00010763"/>
    </source>
</evidence>
<dbReference type="NCBIfam" id="TIGR00177">
    <property type="entry name" value="molyb_syn"/>
    <property type="match status" value="1"/>
</dbReference>
<reference evidence="11" key="1">
    <citation type="submission" date="2017-04" db="EMBL/GenBank/DDBJ databases">
        <title>Complete Genome Sequences of Twelve Strains of a Stable Defined Moderately Diverse Mouse Microbiota 2 (sDMDMm2).</title>
        <authorList>
            <person name="Uchimura Y."/>
            <person name="Wyss M."/>
            <person name="Brugiroux S."/>
            <person name="Limenitakis J.P."/>
            <person name="Stecher B."/>
            <person name="McCoy K.D."/>
            <person name="Macpherson A.J."/>
        </authorList>
    </citation>
    <scope>NUCLEOTIDE SEQUENCE</scope>
    <source>
        <strain evidence="11">YL58</strain>
    </source>
</reference>
<comment type="function">
    <text evidence="1 9">Catalyzes the insertion of molybdate into adenylated molybdopterin with the concomitant release of AMP.</text>
</comment>
<dbReference type="NCBIfam" id="NF045515">
    <property type="entry name" value="Glp_gephyrin"/>
    <property type="match status" value="1"/>
</dbReference>
<evidence type="ECO:0000256" key="2">
    <source>
        <dbReference type="ARBA" id="ARBA00005046"/>
    </source>
</evidence>
<dbReference type="PANTHER" id="PTHR10192">
    <property type="entry name" value="MOLYBDOPTERIN BIOSYNTHESIS PROTEIN"/>
    <property type="match status" value="1"/>
</dbReference>
<keyword evidence="9" id="KW-0808">Transferase</keyword>
<dbReference type="InterPro" id="IPR036688">
    <property type="entry name" value="MoeA_C_domain_IV_sf"/>
</dbReference>
<keyword evidence="9" id="KW-0479">Metal-binding</keyword>
<sequence length="411" mass="43908">MAQNYPKRIEMQEGIDLLLSHTERMGREKVAVNEAYGRILACRIRAKENIPPFDRSPYDGYAIRSADVAGAGHDTPVTLRIIEEVPAGHAPEKVLGPMEAVKILTGAPIPQGADAVEKYEDTSFTEKEVCFFSPIASGSNIVKAGEDVKKGEIVMEEGEYLSPASVGLLAGLGYGEAEVFKKPTVRIISTGDELLQVSEELKPGKIRNSSAYMLQGFLRQWGITADIYGIVRDDQAAIEEALTTCLQDADCVITTGGASVGDYDLALASMEGIGAEVLFWQVKMKPGMATLASVKDGKLLLGLSGNPSAAAAALFLLGLPAFRKMCGKKEYKVPCIPVCLPDGFPKKSPGGRIIPGILEFDRGRVCLNTRKNQANGMVSPWGGCNLIGMIPKGSGVLLPGTTIDALYLGEN</sequence>
<dbReference type="EMBL" id="CP015405">
    <property type="protein sequence ID" value="ANU75083.1"/>
    <property type="molecule type" value="Genomic_DNA"/>
</dbReference>
<dbReference type="Gene3D" id="3.40.980.10">
    <property type="entry name" value="MoaB/Mog-like domain"/>
    <property type="match status" value="1"/>
</dbReference>
<dbReference type="InterPro" id="IPR001453">
    <property type="entry name" value="MoaB/Mog_dom"/>
</dbReference>
<evidence type="ECO:0000256" key="7">
    <source>
        <dbReference type="ARBA" id="ARBA00023150"/>
    </source>
</evidence>
<evidence type="ECO:0000313" key="11">
    <source>
        <dbReference type="EMBL" id="ANU75083.1"/>
    </source>
</evidence>
<dbReference type="KEGG" id="byl:A4V09_04490"/>
<evidence type="ECO:0000256" key="8">
    <source>
        <dbReference type="ARBA" id="ARBA00047317"/>
    </source>
</evidence>
<dbReference type="SUPFAM" id="SSF63882">
    <property type="entry name" value="MoeA N-terminal region -like"/>
    <property type="match status" value="1"/>
</dbReference>
<dbReference type="GO" id="GO:0005829">
    <property type="term" value="C:cytosol"/>
    <property type="evidence" value="ECO:0007669"/>
    <property type="project" value="TreeGrafter"/>
</dbReference>
<dbReference type="FunFam" id="2.170.190.11:FF:000001">
    <property type="entry name" value="Molybdopterin molybdenumtransferase"/>
    <property type="match status" value="1"/>
</dbReference>
<dbReference type="InterPro" id="IPR036135">
    <property type="entry name" value="MoeA_linker/N_sf"/>
</dbReference>
<dbReference type="PANTHER" id="PTHR10192:SF5">
    <property type="entry name" value="GEPHYRIN"/>
    <property type="match status" value="1"/>
</dbReference>
<name>A0A1C7I8B1_9FIRM</name>
<dbReference type="SMART" id="SM00852">
    <property type="entry name" value="MoCF_biosynth"/>
    <property type="match status" value="1"/>
</dbReference>
<dbReference type="Gene3D" id="3.90.105.10">
    <property type="entry name" value="Molybdopterin biosynthesis moea protein, domain 2"/>
    <property type="match status" value="1"/>
</dbReference>
<dbReference type="Gene3D" id="2.170.190.11">
    <property type="entry name" value="Molybdopterin biosynthesis moea protein, domain 3"/>
    <property type="match status" value="1"/>
</dbReference>
<dbReference type="RefSeq" id="WP_065541299.1">
    <property type="nucleotide sequence ID" value="NZ_CP015405.2"/>
</dbReference>
<dbReference type="AlphaFoldDB" id="A0A1C7I8B1"/>
<keyword evidence="9" id="KW-0460">Magnesium</keyword>
<dbReference type="GO" id="GO:0061599">
    <property type="term" value="F:molybdopterin molybdotransferase activity"/>
    <property type="evidence" value="ECO:0007669"/>
    <property type="project" value="UniProtKB-UniRule"/>
</dbReference>
<dbReference type="InterPro" id="IPR038987">
    <property type="entry name" value="MoeA-like"/>
</dbReference>
<dbReference type="Pfam" id="PF00994">
    <property type="entry name" value="MoCF_biosynth"/>
    <property type="match status" value="1"/>
</dbReference>
<evidence type="ECO:0000256" key="9">
    <source>
        <dbReference type="RuleBase" id="RU365090"/>
    </source>
</evidence>
<comment type="similarity">
    <text evidence="3 9">Belongs to the MoeA family.</text>
</comment>
<dbReference type="UniPathway" id="UPA00344"/>
<evidence type="ECO:0000256" key="5">
    <source>
        <dbReference type="ARBA" id="ARBA00021108"/>
    </source>
</evidence>
<dbReference type="Pfam" id="PF03453">
    <property type="entry name" value="MoeA_N"/>
    <property type="match status" value="1"/>
</dbReference>
<dbReference type="OrthoDB" id="9804758at2"/>
<comment type="catalytic activity">
    <reaction evidence="8">
        <text>adenylyl-molybdopterin + molybdate = Mo-molybdopterin + AMP + H(+)</text>
        <dbReference type="Rhea" id="RHEA:35047"/>
        <dbReference type="ChEBI" id="CHEBI:15378"/>
        <dbReference type="ChEBI" id="CHEBI:36264"/>
        <dbReference type="ChEBI" id="CHEBI:62727"/>
        <dbReference type="ChEBI" id="CHEBI:71302"/>
        <dbReference type="ChEBI" id="CHEBI:456215"/>
        <dbReference type="EC" id="2.10.1.1"/>
    </reaction>
</comment>
<gene>
    <name evidence="11" type="ORF">A4V09_04490</name>
</gene>
<evidence type="ECO:0000256" key="1">
    <source>
        <dbReference type="ARBA" id="ARBA00002901"/>
    </source>
</evidence>
<dbReference type="GO" id="GO:0046872">
    <property type="term" value="F:metal ion binding"/>
    <property type="evidence" value="ECO:0007669"/>
    <property type="project" value="UniProtKB-UniRule"/>
</dbReference>
<comment type="cofactor">
    <cofactor evidence="9">
        <name>Mg(2+)</name>
        <dbReference type="ChEBI" id="CHEBI:18420"/>
    </cofactor>
</comment>
<evidence type="ECO:0000259" key="10">
    <source>
        <dbReference type="SMART" id="SM00852"/>
    </source>
</evidence>
<keyword evidence="12" id="KW-1185">Reference proteome</keyword>